<protein>
    <submittedName>
        <fullName evidence="8">Pre-mRNA-splicing regulator female-lethal(2)D</fullName>
    </submittedName>
</protein>
<evidence type="ECO:0000256" key="4">
    <source>
        <dbReference type="ARBA" id="ARBA00023187"/>
    </source>
</evidence>
<dbReference type="PANTHER" id="PTHR15217:SF0">
    <property type="entry name" value="PRE-MRNA-SPLICING REGULATOR WTAP"/>
    <property type="match status" value="1"/>
</dbReference>
<keyword evidence="9" id="KW-1185">Reference proteome</keyword>
<evidence type="ECO:0000313" key="8">
    <source>
        <dbReference type="EMBL" id="KAA0186649.1"/>
    </source>
</evidence>
<evidence type="ECO:0000256" key="7">
    <source>
        <dbReference type="SAM" id="MobiDB-lite"/>
    </source>
</evidence>
<keyword evidence="6" id="KW-0175">Coiled coil</keyword>
<evidence type="ECO:0000256" key="6">
    <source>
        <dbReference type="SAM" id="Coils"/>
    </source>
</evidence>
<sequence length="302" mass="34286">KWDALATCISFFPSELSRSATLRAKLAQLQKEKEELDAQLFRQRENHEKKVEDYITRYVNADFWLAQLNTILPVRKIRSSKSGSMPQSSISLGCDDSLFFSRKMFEPSTNLVYKKMHMFAKEAQTRVRQSNDDLLAWKFNPESTSGKQMMGRIRQLLSDNEKLGQFNHADRIASLESDAELQSTCIKEFIKTHSGIENVLEETYTDIEGLQNSLLIVHQQINRAEAVVTNLQNHLELKQPGRAAELLAAVLVQLSKQEEQQQGTDDDLSKTDEVPTEAELDEKLSPLATEKPALPSETISDI</sequence>
<evidence type="ECO:0000256" key="1">
    <source>
        <dbReference type="ARBA" id="ARBA00004123"/>
    </source>
</evidence>
<dbReference type="InterPro" id="IPR033757">
    <property type="entry name" value="WTAP"/>
</dbReference>
<proteinExistence type="inferred from homology"/>
<organism evidence="8 9">
    <name type="scientific">Fasciolopsis buskii</name>
    <dbReference type="NCBI Taxonomy" id="27845"/>
    <lineage>
        <taxon>Eukaryota</taxon>
        <taxon>Metazoa</taxon>
        <taxon>Spiralia</taxon>
        <taxon>Lophotrochozoa</taxon>
        <taxon>Platyhelminthes</taxon>
        <taxon>Trematoda</taxon>
        <taxon>Digenea</taxon>
        <taxon>Plagiorchiida</taxon>
        <taxon>Echinostomata</taxon>
        <taxon>Echinostomatoidea</taxon>
        <taxon>Fasciolidae</taxon>
        <taxon>Fasciolopsis</taxon>
    </lineage>
</organism>
<dbReference type="GO" id="GO:0005634">
    <property type="term" value="C:nucleus"/>
    <property type="evidence" value="ECO:0007669"/>
    <property type="project" value="UniProtKB-SubCell"/>
</dbReference>
<evidence type="ECO:0000256" key="3">
    <source>
        <dbReference type="ARBA" id="ARBA00022664"/>
    </source>
</evidence>
<comment type="caution">
    <text evidence="8">The sequence shown here is derived from an EMBL/GenBank/DDBJ whole genome shotgun (WGS) entry which is preliminary data.</text>
</comment>
<dbReference type="AlphaFoldDB" id="A0A8E0RS95"/>
<keyword evidence="5" id="KW-0539">Nucleus</keyword>
<feature type="region of interest" description="Disordered" evidence="7">
    <location>
        <begin position="257"/>
        <end position="302"/>
    </location>
</feature>
<accession>A0A8E0RS95</accession>
<comment type="similarity">
    <text evidence="2">Belongs to the fl(2)d family.</text>
</comment>
<feature type="coiled-coil region" evidence="6">
    <location>
        <begin position="19"/>
        <end position="46"/>
    </location>
</feature>
<feature type="non-terminal residue" evidence="8">
    <location>
        <position position="1"/>
    </location>
</feature>
<keyword evidence="4" id="KW-0508">mRNA splicing</keyword>
<dbReference type="PANTHER" id="PTHR15217">
    <property type="entry name" value="WILMS' TUMOR 1-ASSOCIATING PROTEIN"/>
    <property type="match status" value="1"/>
</dbReference>
<dbReference type="GO" id="GO:0008380">
    <property type="term" value="P:RNA splicing"/>
    <property type="evidence" value="ECO:0007669"/>
    <property type="project" value="UniProtKB-KW"/>
</dbReference>
<dbReference type="GO" id="GO:0000381">
    <property type="term" value="P:regulation of alternative mRNA splicing, via spliceosome"/>
    <property type="evidence" value="ECO:0007669"/>
    <property type="project" value="InterPro"/>
</dbReference>
<dbReference type="GO" id="GO:0006397">
    <property type="term" value="P:mRNA processing"/>
    <property type="evidence" value="ECO:0007669"/>
    <property type="project" value="UniProtKB-KW"/>
</dbReference>
<name>A0A8E0RS95_9TREM</name>
<dbReference type="Pfam" id="PF17098">
    <property type="entry name" value="Wtap"/>
    <property type="match status" value="1"/>
</dbReference>
<dbReference type="OrthoDB" id="3366661at2759"/>
<evidence type="ECO:0000256" key="2">
    <source>
        <dbReference type="ARBA" id="ARBA00010313"/>
    </source>
</evidence>
<comment type="subcellular location">
    <subcellularLocation>
        <location evidence="1">Nucleus</location>
    </subcellularLocation>
</comment>
<keyword evidence="3" id="KW-0507">mRNA processing</keyword>
<reference evidence="8" key="1">
    <citation type="submission" date="2019-05" db="EMBL/GenBank/DDBJ databases">
        <title>Annotation for the trematode Fasciolopsis buski.</title>
        <authorList>
            <person name="Choi Y.-J."/>
        </authorList>
    </citation>
    <scope>NUCLEOTIDE SEQUENCE</scope>
    <source>
        <strain evidence="8">HT</strain>
        <tissue evidence="8">Whole worm</tissue>
    </source>
</reference>
<dbReference type="EMBL" id="LUCM01009638">
    <property type="protein sequence ID" value="KAA0186649.1"/>
    <property type="molecule type" value="Genomic_DNA"/>
</dbReference>
<evidence type="ECO:0000256" key="5">
    <source>
        <dbReference type="ARBA" id="ARBA00023242"/>
    </source>
</evidence>
<evidence type="ECO:0000313" key="9">
    <source>
        <dbReference type="Proteomes" id="UP000728185"/>
    </source>
</evidence>
<dbReference type="Proteomes" id="UP000728185">
    <property type="component" value="Unassembled WGS sequence"/>
</dbReference>
<dbReference type="GO" id="GO:0016556">
    <property type="term" value="P:mRNA modification"/>
    <property type="evidence" value="ECO:0007669"/>
    <property type="project" value="InterPro"/>
</dbReference>
<gene>
    <name evidence="8" type="ORF">FBUS_00846</name>
</gene>